<evidence type="ECO:0000256" key="3">
    <source>
        <dbReference type="ARBA" id="ARBA00022448"/>
    </source>
</evidence>
<dbReference type="Proteomes" id="UP000004994">
    <property type="component" value="Chromosome 3"/>
</dbReference>
<evidence type="ECO:0000256" key="9">
    <source>
        <dbReference type="ARBA" id="ARBA00022989"/>
    </source>
</evidence>
<organism evidence="14">
    <name type="scientific">Solanum lycopersicum</name>
    <name type="common">Tomato</name>
    <name type="synonym">Lycopersicon esculentum</name>
    <dbReference type="NCBI Taxonomy" id="4081"/>
    <lineage>
        <taxon>Eukaryota</taxon>
        <taxon>Viridiplantae</taxon>
        <taxon>Streptophyta</taxon>
        <taxon>Embryophyta</taxon>
        <taxon>Tracheophyta</taxon>
        <taxon>Spermatophyta</taxon>
        <taxon>Magnoliopsida</taxon>
        <taxon>eudicotyledons</taxon>
        <taxon>Gunneridae</taxon>
        <taxon>Pentapetalae</taxon>
        <taxon>asterids</taxon>
        <taxon>lamiids</taxon>
        <taxon>Solanales</taxon>
        <taxon>Solanaceae</taxon>
        <taxon>Solanoideae</taxon>
        <taxon>Solaneae</taxon>
        <taxon>Solanum</taxon>
        <taxon>Solanum subgen. Lycopersicon</taxon>
    </lineage>
</organism>
<dbReference type="EnsemblPlants" id="Solyc03g117540.3.1">
    <property type="protein sequence ID" value="Solyc03g117540.3.1"/>
    <property type="gene ID" value="Solyc03g117540.3"/>
</dbReference>
<dbReference type="GO" id="GO:0005524">
    <property type="term" value="F:ATP binding"/>
    <property type="evidence" value="ECO:0007669"/>
    <property type="project" value="UniProtKB-KW"/>
</dbReference>
<dbReference type="FunFam" id="1.20.1560.10:FF:000037">
    <property type="entry name" value="ATP-binding cassette subfamily C member 10"/>
    <property type="match status" value="1"/>
</dbReference>
<evidence type="ECO:0000313" key="14">
    <source>
        <dbReference type="EnsemblPlants" id="Solyc03g117540.3.1"/>
    </source>
</evidence>
<evidence type="ECO:0000256" key="4">
    <source>
        <dbReference type="ARBA" id="ARBA00022692"/>
    </source>
</evidence>
<accession>A0A3Q7FRY6</accession>
<keyword evidence="3" id="KW-0813">Transport</keyword>
<proteinExistence type="inferred from homology"/>
<dbReference type="Gene3D" id="1.20.1560.10">
    <property type="entry name" value="ABC transporter type 1, transmembrane domain"/>
    <property type="match status" value="2"/>
</dbReference>
<keyword evidence="8" id="KW-1278">Translocase</keyword>
<dbReference type="PROSITE" id="PS50929">
    <property type="entry name" value="ABC_TM1F"/>
    <property type="match status" value="1"/>
</dbReference>
<feature type="domain" description="ABC transmembrane type-1" evidence="13">
    <location>
        <begin position="478"/>
        <end position="633"/>
    </location>
</feature>
<dbReference type="InParanoid" id="A0A3Q7FRY6"/>
<comment type="catalytic activity">
    <reaction evidence="11">
        <text>ATP + H2O + xenobioticSide 1 = ADP + phosphate + xenobioticSide 2.</text>
        <dbReference type="EC" id="7.6.2.2"/>
    </reaction>
</comment>
<dbReference type="PANTHER" id="PTHR24223">
    <property type="entry name" value="ATP-BINDING CASSETTE SUB-FAMILY C"/>
    <property type="match status" value="1"/>
</dbReference>
<dbReference type="InterPro" id="IPR036640">
    <property type="entry name" value="ABC1_TM_sf"/>
</dbReference>
<reference evidence="14" key="1">
    <citation type="journal article" date="2012" name="Nature">
        <title>The tomato genome sequence provides insights into fleshy fruit evolution.</title>
        <authorList>
            <consortium name="Tomato Genome Consortium"/>
        </authorList>
    </citation>
    <scope>NUCLEOTIDE SEQUENCE [LARGE SCALE GENOMIC DNA]</scope>
    <source>
        <strain evidence="14">cv. Heinz 1706</strain>
    </source>
</reference>
<evidence type="ECO:0000256" key="2">
    <source>
        <dbReference type="ARBA" id="ARBA00012191"/>
    </source>
</evidence>
<dbReference type="PANTHER" id="PTHR24223:SF330">
    <property type="entry name" value="ATP-BINDING CASSETTE SUB-FAMILY C MEMBER 10"/>
    <property type="match status" value="1"/>
</dbReference>
<evidence type="ECO:0000256" key="8">
    <source>
        <dbReference type="ARBA" id="ARBA00022967"/>
    </source>
</evidence>
<evidence type="ECO:0000256" key="11">
    <source>
        <dbReference type="ARBA" id="ARBA00034018"/>
    </source>
</evidence>
<dbReference type="AlphaFoldDB" id="A0A3Q7FRY6"/>
<dbReference type="SUPFAM" id="SSF90123">
    <property type="entry name" value="ABC transporter transmembrane region"/>
    <property type="match status" value="2"/>
</dbReference>
<comment type="similarity">
    <text evidence="1">Belongs to the ABC transporter superfamily. ABCC family. Conjugate transporter (TC 3.A.1.208) subfamily.</text>
</comment>
<evidence type="ECO:0000259" key="13">
    <source>
        <dbReference type="PROSITE" id="PS50929"/>
    </source>
</evidence>
<feature type="transmembrane region" description="Helical" evidence="12">
    <location>
        <begin position="577"/>
        <end position="597"/>
    </location>
</feature>
<keyword evidence="10 12" id="KW-0472">Membrane</keyword>
<evidence type="ECO:0000256" key="12">
    <source>
        <dbReference type="SAM" id="Phobius"/>
    </source>
</evidence>
<reference evidence="14" key="2">
    <citation type="submission" date="2019-01" db="UniProtKB">
        <authorList>
            <consortium name="EnsemblPlants"/>
        </authorList>
    </citation>
    <scope>IDENTIFICATION</scope>
    <source>
        <strain evidence="14">cv. Heinz 1706</strain>
    </source>
</reference>
<feature type="transmembrane region" description="Helical" evidence="12">
    <location>
        <begin position="491"/>
        <end position="514"/>
    </location>
</feature>
<keyword evidence="5" id="KW-0677">Repeat</keyword>
<keyword evidence="7" id="KW-0067">ATP-binding</keyword>
<dbReference type="Pfam" id="PF00664">
    <property type="entry name" value="ABC_membrane"/>
    <property type="match status" value="1"/>
</dbReference>
<evidence type="ECO:0000313" key="15">
    <source>
        <dbReference type="Proteomes" id="UP000004994"/>
    </source>
</evidence>
<dbReference type="STRING" id="4081.A0A3Q7FRY6"/>
<evidence type="ECO:0000256" key="6">
    <source>
        <dbReference type="ARBA" id="ARBA00022741"/>
    </source>
</evidence>
<dbReference type="Gramene" id="Solyc03g117540.3.1">
    <property type="protein sequence ID" value="Solyc03g117540.3.1"/>
    <property type="gene ID" value="Solyc03g117540.3"/>
</dbReference>
<evidence type="ECO:0000256" key="7">
    <source>
        <dbReference type="ARBA" id="ARBA00022840"/>
    </source>
</evidence>
<keyword evidence="9 12" id="KW-1133">Transmembrane helix</keyword>
<dbReference type="GO" id="GO:0016020">
    <property type="term" value="C:membrane"/>
    <property type="evidence" value="ECO:0007669"/>
    <property type="project" value="InterPro"/>
</dbReference>
<protein>
    <recommendedName>
        <fullName evidence="2">ABC-type xenobiotic transporter</fullName>
        <ecNumber evidence="2">7.6.2.2</ecNumber>
    </recommendedName>
</protein>
<dbReference type="InterPro" id="IPR050173">
    <property type="entry name" value="ABC_transporter_C-like"/>
</dbReference>
<name>A0A3Q7FRY6_SOLLC</name>
<keyword evidence="15" id="KW-1185">Reference proteome</keyword>
<keyword evidence="4 12" id="KW-0812">Transmembrane</keyword>
<evidence type="ECO:0000256" key="10">
    <source>
        <dbReference type="ARBA" id="ARBA00023136"/>
    </source>
</evidence>
<evidence type="ECO:0000256" key="1">
    <source>
        <dbReference type="ARBA" id="ARBA00009726"/>
    </source>
</evidence>
<dbReference type="EC" id="7.6.2.2" evidence="2"/>
<dbReference type="GO" id="GO:0008559">
    <property type="term" value="F:ABC-type xenobiotic transporter activity"/>
    <property type="evidence" value="ECO:0007669"/>
    <property type="project" value="UniProtKB-EC"/>
</dbReference>
<evidence type="ECO:0000256" key="5">
    <source>
        <dbReference type="ARBA" id="ARBA00022737"/>
    </source>
</evidence>
<dbReference type="InterPro" id="IPR011527">
    <property type="entry name" value="ABC1_TM_dom"/>
</dbReference>
<keyword evidence="6" id="KW-0547">Nucleotide-binding</keyword>
<sequence length="724" mass="82554">MELMNRICSDSPYFALPAVVFKARNYVYILSETERVGEHERVKGVPKMEVGLDNHQSEFVIKFLTVEETSFTIGYHSAGLEVWVLLCCLLQPHHVCLVDVEISSFSTSFTKRFYFSSGLTSGIFNKYAADYGLPPTLALLCLKEGFTALVDISFGVLIIITRSTTRPQSSSCMEEELLLPRKMDTGQGSSRGVGVVCNCWNLITFKSVKPVMERGVKRQLDYEDLLELPTDMDPSSCHTLLSTCWKAQQRNEYSHPSLIKTICRAFGWQYFRLGLLKVLNDCLSFAGPVLLNKLISFLQQGSRDYDGYILALSLGLSSVLKSFLDTQYTFHLSKLKLKLRSSIMSLIYGKTIYMVKWFFNSFFEFGQCLILGLSFLRSEELEIPIPTEKMLLFSYVWPCVVYHFSKPKVATAYFSNFRSNLAERSKFSEGEIQTFMSVDADRIVNLCNSFHDMWSASNKKKEDFFKIYLKLTTPRDKIGIALYLLYTQVKFAFLSGIAITILLIPVNKWIANVIAKATKSMMEQKDERIRMTAEILTHIRTLKMYGWELLFGSWLMNTRSEEVKYLSTRKYLDSWCVFFWATTPTLFSLFTFGLYTLRGHQLDAATVFTCVALFNNLISPLNSFPWVINGLIDAAISSRRLCKYLSCFEQETNMEQPTNCSVFSCSNKKNELQDAAVVIHDASWTWSSSDEKEIDLIVDPVNLLIPKGLLVAVVGEVELDLILL</sequence>
<dbReference type="CDD" id="cd18598">
    <property type="entry name" value="ABC_6TM_MRP7_D1_like"/>
    <property type="match status" value="1"/>
</dbReference>